<dbReference type="OrthoDB" id="2439320at2759"/>
<name>A0A9N9K9I7_9GLOM</name>
<evidence type="ECO:0000313" key="2">
    <source>
        <dbReference type="Proteomes" id="UP000789759"/>
    </source>
</evidence>
<proteinExistence type="predicted"/>
<sequence>IKPNQYCRITEYVLRKAKEKGTYNQYNYLEVGKQLCYPHYLKIVEPNHNNGSLADNNKQDYIIIKKPLSFGKKISLMTRVLYEKQRIEYNILELISNHFQTILKNAEP</sequence>
<evidence type="ECO:0000313" key="1">
    <source>
        <dbReference type="EMBL" id="CAG8813763.1"/>
    </source>
</evidence>
<organism evidence="1 2">
    <name type="scientific">Cetraspora pellucida</name>
    <dbReference type="NCBI Taxonomy" id="1433469"/>
    <lineage>
        <taxon>Eukaryota</taxon>
        <taxon>Fungi</taxon>
        <taxon>Fungi incertae sedis</taxon>
        <taxon>Mucoromycota</taxon>
        <taxon>Glomeromycotina</taxon>
        <taxon>Glomeromycetes</taxon>
        <taxon>Diversisporales</taxon>
        <taxon>Gigasporaceae</taxon>
        <taxon>Cetraspora</taxon>
    </lineage>
</organism>
<reference evidence="1" key="1">
    <citation type="submission" date="2021-06" db="EMBL/GenBank/DDBJ databases">
        <authorList>
            <person name="Kallberg Y."/>
            <person name="Tangrot J."/>
            <person name="Rosling A."/>
        </authorList>
    </citation>
    <scope>NUCLEOTIDE SEQUENCE</scope>
    <source>
        <strain evidence="1">FL966</strain>
    </source>
</reference>
<feature type="non-terminal residue" evidence="1">
    <location>
        <position position="1"/>
    </location>
</feature>
<dbReference type="AlphaFoldDB" id="A0A9N9K9I7"/>
<comment type="caution">
    <text evidence="1">The sequence shown here is derived from an EMBL/GenBank/DDBJ whole genome shotgun (WGS) entry which is preliminary data.</text>
</comment>
<dbReference type="EMBL" id="CAJVQA010041240">
    <property type="protein sequence ID" value="CAG8813763.1"/>
    <property type="molecule type" value="Genomic_DNA"/>
</dbReference>
<protein>
    <submittedName>
        <fullName evidence="1">16763_t:CDS:1</fullName>
    </submittedName>
</protein>
<keyword evidence="2" id="KW-1185">Reference proteome</keyword>
<accession>A0A9N9K9I7</accession>
<gene>
    <name evidence="1" type="ORF">CPELLU_LOCUS18954</name>
</gene>
<dbReference type="Proteomes" id="UP000789759">
    <property type="component" value="Unassembled WGS sequence"/>
</dbReference>